<reference evidence="1" key="2">
    <citation type="journal article" date="2015" name="Data Brief">
        <title>Shoot transcriptome of the giant reed, Arundo donax.</title>
        <authorList>
            <person name="Barrero R.A."/>
            <person name="Guerrero F.D."/>
            <person name="Moolhuijzen P."/>
            <person name="Goolsby J.A."/>
            <person name="Tidwell J."/>
            <person name="Bellgard S.E."/>
            <person name="Bellgard M.I."/>
        </authorList>
    </citation>
    <scope>NUCLEOTIDE SEQUENCE</scope>
    <source>
        <tissue evidence="1">Shoot tissue taken approximately 20 cm above the soil surface</tissue>
    </source>
</reference>
<dbReference type="EMBL" id="GBRH01199018">
    <property type="protein sequence ID" value="JAD98877.1"/>
    <property type="molecule type" value="Transcribed_RNA"/>
</dbReference>
<dbReference type="AlphaFoldDB" id="A0A0A9ES69"/>
<organism evidence="1">
    <name type="scientific">Arundo donax</name>
    <name type="common">Giant reed</name>
    <name type="synonym">Donax arundinaceus</name>
    <dbReference type="NCBI Taxonomy" id="35708"/>
    <lineage>
        <taxon>Eukaryota</taxon>
        <taxon>Viridiplantae</taxon>
        <taxon>Streptophyta</taxon>
        <taxon>Embryophyta</taxon>
        <taxon>Tracheophyta</taxon>
        <taxon>Spermatophyta</taxon>
        <taxon>Magnoliopsida</taxon>
        <taxon>Liliopsida</taxon>
        <taxon>Poales</taxon>
        <taxon>Poaceae</taxon>
        <taxon>PACMAD clade</taxon>
        <taxon>Arundinoideae</taxon>
        <taxon>Arundineae</taxon>
        <taxon>Arundo</taxon>
    </lineage>
</organism>
<evidence type="ECO:0000313" key="1">
    <source>
        <dbReference type="EMBL" id="JAD98877.1"/>
    </source>
</evidence>
<proteinExistence type="predicted"/>
<name>A0A0A9ES69_ARUDO</name>
<sequence length="86" mass="9109">MPAVPLPWRPLRWPGCSSLASLADVSRDGGALPQPVPLLMLFSQLWLHQDTPPPSTRASPTATSPAGREMAVVRTLVLTTVTPAGL</sequence>
<protein>
    <submittedName>
        <fullName evidence="1">Uncharacterized protein</fullName>
    </submittedName>
</protein>
<accession>A0A0A9ES69</accession>
<reference evidence="1" key="1">
    <citation type="submission" date="2014-09" db="EMBL/GenBank/DDBJ databases">
        <authorList>
            <person name="Magalhaes I.L.F."/>
            <person name="Oliveira U."/>
            <person name="Santos F.R."/>
            <person name="Vidigal T.H.D.A."/>
            <person name="Brescovit A.D."/>
            <person name="Santos A.J."/>
        </authorList>
    </citation>
    <scope>NUCLEOTIDE SEQUENCE</scope>
    <source>
        <tissue evidence="1">Shoot tissue taken approximately 20 cm above the soil surface</tissue>
    </source>
</reference>